<accession>A0A9Q9C563</accession>
<dbReference type="InterPro" id="IPR022115">
    <property type="entry name" value="DUF3654"/>
</dbReference>
<dbReference type="Pfam" id="PF12376">
    <property type="entry name" value="DUF3654"/>
    <property type="match status" value="1"/>
</dbReference>
<name>A0A9Q9C563_ENCHE</name>
<feature type="compositionally biased region" description="Basic residues" evidence="2">
    <location>
        <begin position="330"/>
        <end position="343"/>
    </location>
</feature>
<feature type="signal peptide" evidence="3">
    <location>
        <begin position="1"/>
        <end position="17"/>
    </location>
</feature>
<gene>
    <name evidence="4" type="ORF">GPU96_09g16850</name>
</gene>
<feature type="region of interest" description="Disordered" evidence="2">
    <location>
        <begin position="320"/>
        <end position="395"/>
    </location>
</feature>
<reference evidence="4" key="1">
    <citation type="submission" date="2021-05" db="EMBL/GenBank/DDBJ databases">
        <title>Encephalitozoon hellem ATCC 50604 Complete Genome.</title>
        <authorList>
            <person name="Mascarenhas dos Santos A.C."/>
            <person name="Julian A.T."/>
            <person name="Pombert J.-F."/>
        </authorList>
    </citation>
    <scope>NUCLEOTIDE SEQUENCE</scope>
    <source>
        <strain evidence="4">ATCC 50604</strain>
    </source>
</reference>
<dbReference type="InterPro" id="IPR011667">
    <property type="entry name" value="UPF0329"/>
</dbReference>
<dbReference type="AlphaFoldDB" id="A0A9Q9C563"/>
<feature type="chain" id="PRO_5040116554" evidence="3">
    <location>
        <begin position="18"/>
        <end position="589"/>
    </location>
</feature>
<dbReference type="Proteomes" id="UP001059546">
    <property type="component" value="Chromosome IX"/>
</dbReference>
<sequence length="589" mass="67586">MRLSVLEALILLDRIWTLPVENVKTFELKSSERAILFPIIFFEDNAVVLPNTRLKDLKRGTDEELYVKRFVRNISDMIISFTYYNIYCKDNVRLEAIFKREMRKHMEKVSEDALSVYAKGRNTFSEVLIMVYDRLFECNERDEKRRMSVFGRCLIAEADKMMNEIDDGMDEEAKNERRDFCTMINVRGVKCCDVERWRQIVSAESIVCNASLSLYNKLSGEELLGLLAESCVRNALKEEGFDEEKLKKRGYMEYNIVDIKLFLDTYDKYGCEVVEEIVRQMMMGMDGRKIDSKYVEKVVRVVDERRRRREMEASRHAAELLGEELSDKKSKGKAKGKGKKKKSDGKTDKKGPAVSREEERAEEEPKGSESPDEELAGAVGGVSIEDHRPKRSDKRYRIHKRVSVWMRDASSIKRALDGGREEKWKGKSIEDIERQKITHDIIEVVRLLESCDADLFFMGARTSVKDGVERSRRVAVGVLEVSGERRVGVVEAVSFKDKDGCNVIYHLMFRETVAQEIGGVMSQGISPESEMAGDSSVECSGSEGVFEYAPGTRCEVSQDTHRFVVTWKNPRNTGEVLKRLTVVCRPETI</sequence>
<evidence type="ECO:0000313" key="5">
    <source>
        <dbReference type="Proteomes" id="UP001059546"/>
    </source>
</evidence>
<dbReference type="EMBL" id="CP075155">
    <property type="protein sequence ID" value="UTX43905.1"/>
    <property type="molecule type" value="Genomic_DNA"/>
</dbReference>
<comment type="similarity">
    <text evidence="1">Belongs to the UPF0329 family.</text>
</comment>
<evidence type="ECO:0000256" key="3">
    <source>
        <dbReference type="SAM" id="SignalP"/>
    </source>
</evidence>
<evidence type="ECO:0000256" key="1">
    <source>
        <dbReference type="ARBA" id="ARBA00009465"/>
    </source>
</evidence>
<protein>
    <submittedName>
        <fullName evidence="4">DUF1609 domain-containing protein</fullName>
    </submittedName>
</protein>
<dbReference type="Pfam" id="PF07753">
    <property type="entry name" value="DUF1609"/>
    <property type="match status" value="1"/>
</dbReference>
<evidence type="ECO:0000313" key="4">
    <source>
        <dbReference type="EMBL" id="UTX43905.1"/>
    </source>
</evidence>
<proteinExistence type="inferred from homology"/>
<evidence type="ECO:0000256" key="2">
    <source>
        <dbReference type="SAM" id="MobiDB-lite"/>
    </source>
</evidence>
<feature type="compositionally biased region" description="Basic and acidic residues" evidence="2">
    <location>
        <begin position="344"/>
        <end position="369"/>
    </location>
</feature>
<organism evidence="4 5">
    <name type="scientific">Encephalitozoon hellem</name>
    <name type="common">Microsporidian parasite</name>
    <dbReference type="NCBI Taxonomy" id="27973"/>
    <lineage>
        <taxon>Eukaryota</taxon>
        <taxon>Fungi</taxon>
        <taxon>Fungi incertae sedis</taxon>
        <taxon>Microsporidia</taxon>
        <taxon>Unikaryonidae</taxon>
        <taxon>Encephalitozoon</taxon>
    </lineage>
</organism>
<keyword evidence="3" id="KW-0732">Signal</keyword>